<protein>
    <submittedName>
        <fullName evidence="1">Uncharacterized protein</fullName>
    </submittedName>
</protein>
<evidence type="ECO:0000313" key="1">
    <source>
        <dbReference type="EMBL" id="PSK34166.1"/>
    </source>
</evidence>
<dbReference type="AlphaFoldDB" id="A0A2P7YDX7"/>
<organism evidence="1 2">
    <name type="scientific">Elsinoe australis</name>
    <dbReference type="NCBI Taxonomy" id="40998"/>
    <lineage>
        <taxon>Eukaryota</taxon>
        <taxon>Fungi</taxon>
        <taxon>Dikarya</taxon>
        <taxon>Ascomycota</taxon>
        <taxon>Pezizomycotina</taxon>
        <taxon>Dothideomycetes</taxon>
        <taxon>Dothideomycetidae</taxon>
        <taxon>Myriangiales</taxon>
        <taxon>Elsinoaceae</taxon>
        <taxon>Elsinoe</taxon>
    </lineage>
</organism>
<accession>A0A2P7YDX7</accession>
<dbReference type="Proteomes" id="UP000243723">
    <property type="component" value="Unassembled WGS sequence"/>
</dbReference>
<keyword evidence="2" id="KW-1185">Reference proteome</keyword>
<evidence type="ECO:0000313" key="2">
    <source>
        <dbReference type="Proteomes" id="UP000243723"/>
    </source>
</evidence>
<dbReference type="EMBL" id="NHZQ01000447">
    <property type="protein sequence ID" value="PSK34166.1"/>
    <property type="molecule type" value="Genomic_DNA"/>
</dbReference>
<proteinExistence type="predicted"/>
<reference evidence="1 2" key="1">
    <citation type="submission" date="2017-05" db="EMBL/GenBank/DDBJ databases">
        <title>Draft genome sequence of Elsinoe australis.</title>
        <authorList>
            <person name="Cheng Q."/>
        </authorList>
    </citation>
    <scope>NUCLEOTIDE SEQUENCE [LARGE SCALE GENOMIC DNA]</scope>
    <source>
        <strain evidence="1 2">NL1</strain>
    </source>
</reference>
<gene>
    <name evidence="1" type="ORF">B9Z65_8492</name>
</gene>
<sequence length="168" mass="18214">MGLDDGDKIGSGSAMELGAFSIGGTDNTTVYEAMDETLGTRMHELKGSSPSVVSLGMAKGEDEDSVGEVELHSPAELLPESTGSSPCNLVGLLQSKYSKPMPTPSLQDVHVRMDGANLTISGTVDPNELFQKVEDFRREMMQALQHTWILGWQWPHVPIDPELYPAQI</sequence>
<name>A0A2P7YDX7_9PEZI</name>
<comment type="caution">
    <text evidence="1">The sequence shown here is derived from an EMBL/GenBank/DDBJ whole genome shotgun (WGS) entry which is preliminary data.</text>
</comment>